<gene>
    <name evidence="2" type="ORF">EYF80_059657</name>
</gene>
<accession>A0A4Z2EP97</accession>
<feature type="signal peptide" evidence="1">
    <location>
        <begin position="1"/>
        <end position="31"/>
    </location>
</feature>
<evidence type="ECO:0000313" key="2">
    <source>
        <dbReference type="EMBL" id="TNN30192.1"/>
    </source>
</evidence>
<keyword evidence="3" id="KW-1185">Reference proteome</keyword>
<sequence length="152" mass="16959">MPLTLWPLTLLPLTLWPLALWPLTLWPLALSHRPVQYSISSMKPDKCHDCISGKGQGGPDPVAPDPVAPDSLALTLWPLTLGPLTLWPLALWPLALSHRPVQYSISSMKPDKCHDCISGLIKVLEVQLERVSSLKVRTSRSDMRSMILCRMH</sequence>
<protein>
    <submittedName>
        <fullName evidence="2">Uncharacterized protein</fullName>
    </submittedName>
</protein>
<dbReference type="EMBL" id="SRLO01004762">
    <property type="protein sequence ID" value="TNN30192.1"/>
    <property type="molecule type" value="Genomic_DNA"/>
</dbReference>
<comment type="caution">
    <text evidence="2">The sequence shown here is derived from an EMBL/GenBank/DDBJ whole genome shotgun (WGS) entry which is preliminary data.</text>
</comment>
<feature type="chain" id="PRO_5021451846" evidence="1">
    <location>
        <begin position="32"/>
        <end position="152"/>
    </location>
</feature>
<proteinExistence type="predicted"/>
<dbReference type="AlphaFoldDB" id="A0A4Z2EP97"/>
<name>A0A4Z2EP97_9TELE</name>
<evidence type="ECO:0000256" key="1">
    <source>
        <dbReference type="SAM" id="SignalP"/>
    </source>
</evidence>
<organism evidence="2 3">
    <name type="scientific">Liparis tanakae</name>
    <name type="common">Tanaka's snailfish</name>
    <dbReference type="NCBI Taxonomy" id="230148"/>
    <lineage>
        <taxon>Eukaryota</taxon>
        <taxon>Metazoa</taxon>
        <taxon>Chordata</taxon>
        <taxon>Craniata</taxon>
        <taxon>Vertebrata</taxon>
        <taxon>Euteleostomi</taxon>
        <taxon>Actinopterygii</taxon>
        <taxon>Neopterygii</taxon>
        <taxon>Teleostei</taxon>
        <taxon>Neoteleostei</taxon>
        <taxon>Acanthomorphata</taxon>
        <taxon>Eupercaria</taxon>
        <taxon>Perciformes</taxon>
        <taxon>Cottioidei</taxon>
        <taxon>Cottales</taxon>
        <taxon>Liparidae</taxon>
        <taxon>Liparis</taxon>
    </lineage>
</organism>
<reference evidence="2 3" key="1">
    <citation type="submission" date="2019-03" db="EMBL/GenBank/DDBJ databases">
        <title>First draft genome of Liparis tanakae, snailfish: a comprehensive survey of snailfish specific genes.</title>
        <authorList>
            <person name="Kim W."/>
            <person name="Song I."/>
            <person name="Jeong J.-H."/>
            <person name="Kim D."/>
            <person name="Kim S."/>
            <person name="Ryu S."/>
            <person name="Song J.Y."/>
            <person name="Lee S.K."/>
        </authorList>
    </citation>
    <scope>NUCLEOTIDE SEQUENCE [LARGE SCALE GENOMIC DNA]</scope>
    <source>
        <tissue evidence="2">Muscle</tissue>
    </source>
</reference>
<keyword evidence="1" id="KW-0732">Signal</keyword>
<dbReference type="Proteomes" id="UP000314294">
    <property type="component" value="Unassembled WGS sequence"/>
</dbReference>
<evidence type="ECO:0000313" key="3">
    <source>
        <dbReference type="Proteomes" id="UP000314294"/>
    </source>
</evidence>